<feature type="signal peptide" evidence="1">
    <location>
        <begin position="1"/>
        <end position="19"/>
    </location>
</feature>
<dbReference type="EMBL" id="CP036274">
    <property type="protein sequence ID" value="QDU27695.1"/>
    <property type="molecule type" value="Genomic_DNA"/>
</dbReference>
<dbReference type="InterPro" id="IPR011464">
    <property type="entry name" value="DUF1570"/>
</dbReference>
<keyword evidence="4" id="KW-1185">Reference proteome</keyword>
<dbReference type="KEGG" id="aagg:ETAA8_27840"/>
<sequence precursor="true">MRPNIHFVSCLLVAIFAQAATCQEPMFRLTLAGQVHEGTPLRFNQQQVLMLTRSGKLLDFAPEQATDYAPASGPFRSYTAAEMRGQLLREFGQGFEVSGGGRFLVVHPAGQRDAWAPRFEQLHRSFAHYFAARGMKPQETRFPLVAIVFPKQADFARYATAEGNHASSSMLGYYSPATNRIVMYDTTAGRTIDWTINAETIIHEALHQAAFNGGLHNRFGQTPRWVAEGLGTLFEARGVWNSQQYTTAADRVNRSQLESFRRYLPRRNKNAIADLVSSDRAFEQDVQGAYAEAWALTFYLSETEPKKYFQYLQTTAAIKSFVPYRSPERLRDFTATFGSNLDLLNARMLRYLAALP</sequence>
<dbReference type="OrthoDB" id="291356at2"/>
<organism evidence="3 4">
    <name type="scientific">Anatilimnocola aggregata</name>
    <dbReference type="NCBI Taxonomy" id="2528021"/>
    <lineage>
        <taxon>Bacteria</taxon>
        <taxon>Pseudomonadati</taxon>
        <taxon>Planctomycetota</taxon>
        <taxon>Planctomycetia</taxon>
        <taxon>Pirellulales</taxon>
        <taxon>Pirellulaceae</taxon>
        <taxon>Anatilimnocola</taxon>
    </lineage>
</organism>
<evidence type="ECO:0000313" key="4">
    <source>
        <dbReference type="Proteomes" id="UP000315017"/>
    </source>
</evidence>
<keyword evidence="1" id="KW-0732">Signal</keyword>
<evidence type="ECO:0000259" key="2">
    <source>
        <dbReference type="Pfam" id="PF07607"/>
    </source>
</evidence>
<evidence type="ECO:0000313" key="3">
    <source>
        <dbReference type="EMBL" id="QDU27695.1"/>
    </source>
</evidence>
<proteinExistence type="predicted"/>
<reference evidence="3 4" key="1">
    <citation type="submission" date="2019-02" db="EMBL/GenBank/DDBJ databases">
        <title>Deep-cultivation of Planctomycetes and their phenomic and genomic characterization uncovers novel biology.</title>
        <authorList>
            <person name="Wiegand S."/>
            <person name="Jogler M."/>
            <person name="Boedeker C."/>
            <person name="Pinto D."/>
            <person name="Vollmers J."/>
            <person name="Rivas-Marin E."/>
            <person name="Kohn T."/>
            <person name="Peeters S.H."/>
            <person name="Heuer A."/>
            <person name="Rast P."/>
            <person name="Oberbeckmann S."/>
            <person name="Bunk B."/>
            <person name="Jeske O."/>
            <person name="Meyerdierks A."/>
            <person name="Storesund J.E."/>
            <person name="Kallscheuer N."/>
            <person name="Luecker S."/>
            <person name="Lage O.M."/>
            <person name="Pohl T."/>
            <person name="Merkel B.J."/>
            <person name="Hornburger P."/>
            <person name="Mueller R.-W."/>
            <person name="Bruemmer F."/>
            <person name="Labrenz M."/>
            <person name="Spormann A.M."/>
            <person name="Op den Camp H."/>
            <person name="Overmann J."/>
            <person name="Amann R."/>
            <person name="Jetten M.S.M."/>
            <person name="Mascher T."/>
            <person name="Medema M.H."/>
            <person name="Devos D.P."/>
            <person name="Kaster A.-K."/>
            <person name="Ovreas L."/>
            <person name="Rohde M."/>
            <person name="Galperin M.Y."/>
            <person name="Jogler C."/>
        </authorList>
    </citation>
    <scope>NUCLEOTIDE SEQUENCE [LARGE SCALE GENOMIC DNA]</scope>
    <source>
        <strain evidence="3 4">ETA_A8</strain>
    </source>
</reference>
<evidence type="ECO:0000256" key="1">
    <source>
        <dbReference type="SAM" id="SignalP"/>
    </source>
</evidence>
<name>A0A517YBS8_9BACT</name>
<accession>A0A517YBS8</accession>
<gene>
    <name evidence="3" type="ORF">ETAA8_27840</name>
</gene>
<dbReference type="Proteomes" id="UP000315017">
    <property type="component" value="Chromosome"/>
</dbReference>
<dbReference type="AlphaFoldDB" id="A0A517YBS8"/>
<feature type="chain" id="PRO_5022152089" description="DUF1570 domain-containing protein" evidence="1">
    <location>
        <begin position="20"/>
        <end position="356"/>
    </location>
</feature>
<feature type="domain" description="DUF1570" evidence="2">
    <location>
        <begin position="198"/>
        <end position="317"/>
    </location>
</feature>
<protein>
    <recommendedName>
        <fullName evidence="2">DUF1570 domain-containing protein</fullName>
    </recommendedName>
</protein>
<dbReference type="Pfam" id="PF07607">
    <property type="entry name" value="DUF1570"/>
    <property type="match status" value="1"/>
</dbReference>
<dbReference type="RefSeq" id="WP_145088750.1">
    <property type="nucleotide sequence ID" value="NZ_CP036274.1"/>
</dbReference>